<feature type="compositionally biased region" description="Low complexity" evidence="1">
    <location>
        <begin position="35"/>
        <end position="64"/>
    </location>
</feature>
<protein>
    <submittedName>
        <fullName evidence="2">Uncharacterized protein</fullName>
    </submittedName>
</protein>
<reference evidence="2" key="1">
    <citation type="submission" date="2023-01" db="EMBL/GenBank/DDBJ databases">
        <authorList>
            <person name="Van Ghelder C."/>
            <person name="Rancurel C."/>
        </authorList>
    </citation>
    <scope>NUCLEOTIDE SEQUENCE</scope>
    <source>
        <strain evidence="2">CNCM I-4278</strain>
    </source>
</reference>
<dbReference type="AlphaFoldDB" id="A0A9W4U7U0"/>
<evidence type="ECO:0000313" key="2">
    <source>
        <dbReference type="EMBL" id="CAI6306053.1"/>
    </source>
</evidence>
<dbReference type="Proteomes" id="UP001152607">
    <property type="component" value="Unassembled WGS sequence"/>
</dbReference>
<dbReference type="PANTHER" id="PTHR42089">
    <property type="entry name" value="YALI0F09427P"/>
    <property type="match status" value="1"/>
</dbReference>
<accession>A0A9W4U7U0</accession>
<sequence length="208" mass="22445">MHDEHPHPLLAQVPLTVSPFLSLPTATPLPYTYKQLPSTLPPSVLSTTSTTTASSTDQQQQQQQNEQPAYIHSSTTNTSAHPDQILTSCLALQSHLQALEANAKATLQGFEDRRKAAELAEKRRVAPGWLDGDVKLLRPENVGDATTMGGDGDGNGADTEMGGVMDEHGQRRRRASVGIKGLVEKRDGVPDEREGEALDRAFGGMNIK</sequence>
<organism evidence="2 3">
    <name type="scientific">Periconia digitata</name>
    <dbReference type="NCBI Taxonomy" id="1303443"/>
    <lineage>
        <taxon>Eukaryota</taxon>
        <taxon>Fungi</taxon>
        <taxon>Dikarya</taxon>
        <taxon>Ascomycota</taxon>
        <taxon>Pezizomycotina</taxon>
        <taxon>Dothideomycetes</taxon>
        <taxon>Pleosporomycetidae</taxon>
        <taxon>Pleosporales</taxon>
        <taxon>Massarineae</taxon>
        <taxon>Periconiaceae</taxon>
        <taxon>Periconia</taxon>
    </lineage>
</organism>
<dbReference type="PANTHER" id="PTHR42089:SF1">
    <property type="entry name" value="YALI0F09427P"/>
    <property type="match status" value="1"/>
</dbReference>
<evidence type="ECO:0000256" key="1">
    <source>
        <dbReference type="SAM" id="MobiDB-lite"/>
    </source>
</evidence>
<evidence type="ECO:0000313" key="3">
    <source>
        <dbReference type="Proteomes" id="UP001152607"/>
    </source>
</evidence>
<feature type="region of interest" description="Disordered" evidence="1">
    <location>
        <begin position="34"/>
        <end position="79"/>
    </location>
</feature>
<comment type="caution">
    <text evidence="2">The sequence shown here is derived from an EMBL/GenBank/DDBJ whole genome shotgun (WGS) entry which is preliminary data.</text>
</comment>
<proteinExistence type="predicted"/>
<name>A0A9W4U7U0_9PLEO</name>
<dbReference type="EMBL" id="CAOQHR010000002">
    <property type="protein sequence ID" value="CAI6306053.1"/>
    <property type="molecule type" value="Genomic_DNA"/>
</dbReference>
<gene>
    <name evidence="2" type="ORF">PDIGIT_LOCUS3029</name>
</gene>
<feature type="compositionally biased region" description="Basic and acidic residues" evidence="1">
    <location>
        <begin position="182"/>
        <end position="199"/>
    </location>
</feature>
<dbReference type="OrthoDB" id="5344687at2759"/>
<keyword evidence="3" id="KW-1185">Reference proteome</keyword>
<feature type="region of interest" description="Disordered" evidence="1">
    <location>
        <begin position="163"/>
        <end position="208"/>
    </location>
</feature>